<evidence type="ECO:0000256" key="1">
    <source>
        <dbReference type="ARBA" id="ARBA00022737"/>
    </source>
</evidence>
<dbReference type="PROSITE" id="PS50088">
    <property type="entry name" value="ANK_REPEAT"/>
    <property type="match status" value="6"/>
</dbReference>
<feature type="repeat" description="ANK" evidence="3">
    <location>
        <begin position="164"/>
        <end position="196"/>
    </location>
</feature>
<name>A0AAE0ESS2_9CHLO</name>
<dbReference type="Pfam" id="PF00023">
    <property type="entry name" value="Ank"/>
    <property type="match status" value="1"/>
</dbReference>
<evidence type="ECO:0000256" key="2">
    <source>
        <dbReference type="ARBA" id="ARBA00023043"/>
    </source>
</evidence>
<dbReference type="PANTHER" id="PTHR24166:SF48">
    <property type="entry name" value="PROTEIN VAPYRIN"/>
    <property type="match status" value="1"/>
</dbReference>
<dbReference type="SUPFAM" id="SSF48403">
    <property type="entry name" value="Ankyrin repeat"/>
    <property type="match status" value="1"/>
</dbReference>
<keyword evidence="2 3" id="KW-0040">ANK repeat</keyword>
<feature type="repeat" description="ANK" evidence="3">
    <location>
        <begin position="98"/>
        <end position="130"/>
    </location>
</feature>
<dbReference type="Gene3D" id="1.25.40.20">
    <property type="entry name" value="Ankyrin repeat-containing domain"/>
    <property type="match status" value="3"/>
</dbReference>
<dbReference type="PANTHER" id="PTHR24166">
    <property type="entry name" value="ROLLING PEBBLES, ISOFORM B"/>
    <property type="match status" value="1"/>
</dbReference>
<keyword evidence="1" id="KW-0677">Repeat</keyword>
<keyword evidence="4" id="KW-0175">Coiled coil</keyword>
<dbReference type="InterPro" id="IPR036770">
    <property type="entry name" value="Ankyrin_rpt-contain_sf"/>
</dbReference>
<dbReference type="Proteomes" id="UP001190700">
    <property type="component" value="Unassembled WGS sequence"/>
</dbReference>
<feature type="repeat" description="ANK" evidence="3">
    <location>
        <begin position="32"/>
        <end position="64"/>
    </location>
</feature>
<keyword evidence="7" id="KW-1185">Reference proteome</keyword>
<feature type="repeat" description="ANK" evidence="3">
    <location>
        <begin position="65"/>
        <end position="97"/>
    </location>
</feature>
<dbReference type="AlphaFoldDB" id="A0AAE0ESS2"/>
<gene>
    <name evidence="6" type="ORF">CYMTET_50818</name>
</gene>
<organism evidence="6 7">
    <name type="scientific">Cymbomonas tetramitiformis</name>
    <dbReference type="NCBI Taxonomy" id="36881"/>
    <lineage>
        <taxon>Eukaryota</taxon>
        <taxon>Viridiplantae</taxon>
        <taxon>Chlorophyta</taxon>
        <taxon>Pyramimonadophyceae</taxon>
        <taxon>Pyramimonadales</taxon>
        <taxon>Pyramimonadaceae</taxon>
        <taxon>Cymbomonas</taxon>
    </lineage>
</organism>
<evidence type="ECO:0000313" key="7">
    <source>
        <dbReference type="Proteomes" id="UP001190700"/>
    </source>
</evidence>
<feature type="non-terminal residue" evidence="6">
    <location>
        <position position="535"/>
    </location>
</feature>
<dbReference type="InterPro" id="IPR050889">
    <property type="entry name" value="Dendritic_Spine_Reg/Scaffold"/>
</dbReference>
<evidence type="ECO:0000313" key="6">
    <source>
        <dbReference type="EMBL" id="KAK3239241.1"/>
    </source>
</evidence>
<reference evidence="6 7" key="1">
    <citation type="journal article" date="2015" name="Genome Biol. Evol.">
        <title>Comparative Genomics of a Bacterivorous Green Alga Reveals Evolutionary Causalities and Consequences of Phago-Mixotrophic Mode of Nutrition.</title>
        <authorList>
            <person name="Burns J.A."/>
            <person name="Paasch A."/>
            <person name="Narechania A."/>
            <person name="Kim E."/>
        </authorList>
    </citation>
    <scope>NUCLEOTIDE SEQUENCE [LARGE SCALE GENOMIC DNA]</scope>
    <source>
        <strain evidence="6 7">PLY_AMNH</strain>
    </source>
</reference>
<evidence type="ECO:0000256" key="4">
    <source>
        <dbReference type="SAM" id="Coils"/>
    </source>
</evidence>
<proteinExistence type="predicted"/>
<feature type="coiled-coil region" evidence="4">
    <location>
        <begin position="477"/>
        <end position="505"/>
    </location>
</feature>
<dbReference type="EMBL" id="LGRX02033986">
    <property type="protein sequence ID" value="KAK3239241.1"/>
    <property type="molecule type" value="Genomic_DNA"/>
</dbReference>
<accession>A0AAE0ESS2</accession>
<dbReference type="SMART" id="SM00248">
    <property type="entry name" value="ANK"/>
    <property type="match status" value="6"/>
</dbReference>
<dbReference type="PROSITE" id="PS50297">
    <property type="entry name" value="ANK_REP_REGION"/>
    <property type="match status" value="5"/>
</dbReference>
<dbReference type="Pfam" id="PF12796">
    <property type="entry name" value="Ank_2"/>
    <property type="match status" value="2"/>
</dbReference>
<feature type="repeat" description="ANK" evidence="3">
    <location>
        <begin position="131"/>
        <end position="163"/>
    </location>
</feature>
<sequence length="535" mass="56039">MGRLHEASAQGAAMKVKKLLAGGSSVDLRNEKGETALHTAAEHGKPGVIQLLLTGGADKNAASRTQKTSLHLSAERGHEEVLRLLLEASVEIHAVDVLGRTSLHGAVFHNQLAAVQLLLRAGLEVDGADSRLLTALHLAAEAGNDDMARLLLEAGAATEARDREGRTPLHLAASHGRQRVLQALLDEHSEKDAVDAHLCTPLHLAAAAGHTGAVLSLLSAKASRDMVDCKERTPADVAQAAGHRAVAEILLVASSAPPTPMGLRTPVLALEGGAGVNAGQTAKTEVPSETPFRTPRDAVYAGHGVKGPLDSDPPSPLTANKVARLVIRELRANERMALQPTQPMQPTSAAEIASAKATGWPGLAKDVTAAVMLPEARWEERENVPRPAEGSQPPPLPQQPAAKADGGGSGLDASSSEDSMISGDADAVARPACRKLFQAKAQAPPQDVLVGAATCPDAAVLDKARAAERVKADRALAEALVQARREAQDEMRAKMELRMEAMREDMRVAHAAELQAARSTTPNAKHIAREVEAAV</sequence>
<feature type="repeat" description="ANK" evidence="3">
    <location>
        <begin position="197"/>
        <end position="229"/>
    </location>
</feature>
<dbReference type="InterPro" id="IPR002110">
    <property type="entry name" value="Ankyrin_rpt"/>
</dbReference>
<evidence type="ECO:0000256" key="5">
    <source>
        <dbReference type="SAM" id="MobiDB-lite"/>
    </source>
</evidence>
<protein>
    <submittedName>
        <fullName evidence="6">Uncharacterized protein</fullName>
    </submittedName>
</protein>
<comment type="caution">
    <text evidence="6">The sequence shown here is derived from an EMBL/GenBank/DDBJ whole genome shotgun (WGS) entry which is preliminary data.</text>
</comment>
<evidence type="ECO:0000256" key="3">
    <source>
        <dbReference type="PROSITE-ProRule" id="PRU00023"/>
    </source>
</evidence>
<feature type="region of interest" description="Disordered" evidence="5">
    <location>
        <begin position="379"/>
        <end position="423"/>
    </location>
</feature>